<dbReference type="AlphaFoldDB" id="A0A545UP03"/>
<dbReference type="GO" id="GO:0016740">
    <property type="term" value="F:transferase activity"/>
    <property type="evidence" value="ECO:0007669"/>
    <property type="project" value="UniProtKB-KW"/>
</dbReference>
<dbReference type="Gene3D" id="3.90.1200.10">
    <property type="match status" value="1"/>
</dbReference>
<protein>
    <submittedName>
        <fullName evidence="2">Phosphotransferase enzyme family domain-containing protein</fullName>
    </submittedName>
</protein>
<proteinExistence type="predicted"/>
<comment type="caution">
    <text evidence="2">The sequence shown here is derived from an EMBL/GenBank/DDBJ whole genome shotgun (WGS) entry which is preliminary data.</text>
</comment>
<dbReference type="EMBL" id="SPUK01000020">
    <property type="protein sequence ID" value="TQV91173.1"/>
    <property type="molecule type" value="Genomic_DNA"/>
</dbReference>
<dbReference type="PANTHER" id="PTHR21310">
    <property type="entry name" value="AMINOGLYCOSIDE PHOSPHOTRANSFERASE-RELATED-RELATED"/>
    <property type="match status" value="1"/>
</dbReference>
<dbReference type="PANTHER" id="PTHR21310:SF59">
    <property type="entry name" value="AMINOGLYCOSIDE PHOSPHOTRANSFERASE DOMAIN-CONTAINING PROTEIN"/>
    <property type="match status" value="1"/>
</dbReference>
<feature type="domain" description="Aminoglycoside phosphotransferase" evidence="1">
    <location>
        <begin position="28"/>
        <end position="113"/>
    </location>
</feature>
<evidence type="ECO:0000313" key="2">
    <source>
        <dbReference type="EMBL" id="TQV91173.1"/>
    </source>
</evidence>
<dbReference type="InterPro" id="IPR002575">
    <property type="entry name" value="Aminoglycoside_PTrfase"/>
</dbReference>
<dbReference type="STRING" id="43265.A0A545UP03"/>
<dbReference type="SUPFAM" id="SSF56112">
    <property type="entry name" value="Protein kinase-like (PK-like)"/>
    <property type="match status" value="1"/>
</dbReference>
<dbReference type="Proteomes" id="UP000315783">
    <property type="component" value="Unassembled WGS sequence"/>
</dbReference>
<dbReference type="InterPro" id="IPR011009">
    <property type="entry name" value="Kinase-like_dom_sf"/>
</dbReference>
<gene>
    <name evidence="2" type="ORF">IF1G_10054</name>
</gene>
<dbReference type="OrthoDB" id="5598852at2759"/>
<organism evidence="2 3">
    <name type="scientific">Cordyceps javanica</name>
    <dbReference type="NCBI Taxonomy" id="43265"/>
    <lineage>
        <taxon>Eukaryota</taxon>
        <taxon>Fungi</taxon>
        <taxon>Dikarya</taxon>
        <taxon>Ascomycota</taxon>
        <taxon>Pezizomycotina</taxon>
        <taxon>Sordariomycetes</taxon>
        <taxon>Hypocreomycetidae</taxon>
        <taxon>Hypocreales</taxon>
        <taxon>Cordycipitaceae</taxon>
        <taxon>Cordyceps</taxon>
    </lineage>
</organism>
<dbReference type="Pfam" id="PF01636">
    <property type="entry name" value="APH"/>
    <property type="match status" value="1"/>
</dbReference>
<dbReference type="InterPro" id="IPR051678">
    <property type="entry name" value="AGP_Transferase"/>
</dbReference>
<reference evidence="2 3" key="1">
    <citation type="journal article" date="2019" name="Appl. Microbiol. Biotechnol.">
        <title>Genome sequence of Isaria javanica and comparative genome analysis insights into family S53 peptidase evolution in fungal entomopathogens.</title>
        <authorList>
            <person name="Lin R."/>
            <person name="Zhang X."/>
            <person name="Xin B."/>
            <person name="Zou M."/>
            <person name="Gao Y."/>
            <person name="Qin F."/>
            <person name="Hu Q."/>
            <person name="Xie B."/>
            <person name="Cheng X."/>
        </authorList>
    </citation>
    <scope>NUCLEOTIDE SEQUENCE [LARGE SCALE GENOMIC DNA]</scope>
    <source>
        <strain evidence="2 3">IJ1G</strain>
    </source>
</reference>
<keyword evidence="2" id="KW-0808">Transferase</keyword>
<evidence type="ECO:0000259" key="1">
    <source>
        <dbReference type="Pfam" id="PF01636"/>
    </source>
</evidence>
<sequence length="197" mass="22235">MKGITYIEAQEPDLQRTVKSLAEYFAESWTKRQSPHNPGDVQQEYTKSLEILQDSLPARFSKVIDQAQSKLPTLFLPSYPSALVHDDLNEMNILIGEDSCITGVIDWAGAGVVPFGKSLYALENLLGSMGPGGWHYSDDRNTLEELFWQTFYVAVGVVTQDNKDTIQVSRTIGILFRSYPNYIKRHETMLGDELLRS</sequence>
<keyword evidence="3" id="KW-1185">Reference proteome</keyword>
<accession>A0A545UP03</accession>
<name>A0A545UP03_9HYPO</name>
<evidence type="ECO:0000313" key="3">
    <source>
        <dbReference type="Proteomes" id="UP000315783"/>
    </source>
</evidence>